<dbReference type="GO" id="GO:0003700">
    <property type="term" value="F:DNA-binding transcription factor activity"/>
    <property type="evidence" value="ECO:0007669"/>
    <property type="project" value="TreeGrafter"/>
</dbReference>
<keyword evidence="1" id="KW-0805">Transcription regulation</keyword>
<proteinExistence type="predicted"/>
<keyword evidence="2 4" id="KW-0238">DNA-binding</keyword>
<accession>A0A372ZJY4</accession>
<organism evidence="7 8">
    <name type="scientific">Kitasatospora xanthocidica</name>
    <dbReference type="NCBI Taxonomy" id="83382"/>
    <lineage>
        <taxon>Bacteria</taxon>
        <taxon>Bacillati</taxon>
        <taxon>Actinomycetota</taxon>
        <taxon>Actinomycetes</taxon>
        <taxon>Kitasatosporales</taxon>
        <taxon>Streptomycetaceae</taxon>
        <taxon>Kitasatospora</taxon>
    </lineage>
</organism>
<keyword evidence="8" id="KW-1185">Reference proteome</keyword>
<evidence type="ECO:0000256" key="2">
    <source>
        <dbReference type="ARBA" id="ARBA00023125"/>
    </source>
</evidence>
<dbReference type="AlphaFoldDB" id="A0A372ZJY4"/>
<dbReference type="EMBL" id="QVIG01000003">
    <property type="protein sequence ID" value="RGD55884.1"/>
    <property type="molecule type" value="Genomic_DNA"/>
</dbReference>
<dbReference type="SUPFAM" id="SSF46689">
    <property type="entry name" value="Homeodomain-like"/>
    <property type="match status" value="1"/>
</dbReference>
<dbReference type="InterPro" id="IPR050109">
    <property type="entry name" value="HTH-type_TetR-like_transc_reg"/>
</dbReference>
<gene>
    <name evidence="7" type="ORF">DR950_41640</name>
</gene>
<dbReference type="PRINTS" id="PR00455">
    <property type="entry name" value="HTHTETR"/>
</dbReference>
<evidence type="ECO:0000313" key="7">
    <source>
        <dbReference type="EMBL" id="RGD55884.1"/>
    </source>
</evidence>
<dbReference type="Pfam" id="PF00440">
    <property type="entry name" value="TetR_N"/>
    <property type="match status" value="1"/>
</dbReference>
<protein>
    <submittedName>
        <fullName evidence="7">TetR/AcrR family transcriptional regulator</fullName>
    </submittedName>
</protein>
<comment type="caution">
    <text evidence="7">The sequence shown here is derived from an EMBL/GenBank/DDBJ whole genome shotgun (WGS) entry which is preliminary data.</text>
</comment>
<dbReference type="PROSITE" id="PS50977">
    <property type="entry name" value="HTH_TETR_2"/>
    <property type="match status" value="1"/>
</dbReference>
<evidence type="ECO:0000256" key="4">
    <source>
        <dbReference type="PROSITE-ProRule" id="PRU00335"/>
    </source>
</evidence>
<dbReference type="Gene3D" id="1.10.10.60">
    <property type="entry name" value="Homeodomain-like"/>
    <property type="match status" value="1"/>
</dbReference>
<dbReference type="PANTHER" id="PTHR30055">
    <property type="entry name" value="HTH-TYPE TRANSCRIPTIONAL REGULATOR RUTR"/>
    <property type="match status" value="1"/>
</dbReference>
<keyword evidence="3" id="KW-0804">Transcription</keyword>
<reference evidence="7 8" key="1">
    <citation type="submission" date="2018-08" db="EMBL/GenBank/DDBJ databases">
        <title>Diversity &amp; Physiological Properties of Lignin-Decomposing Actinobacteria from Soil.</title>
        <authorList>
            <person name="Roh S.G."/>
            <person name="Kim S.B."/>
        </authorList>
    </citation>
    <scope>NUCLEOTIDE SEQUENCE [LARGE SCALE GENOMIC DNA]</scope>
    <source>
        <strain evidence="7 8">MMS17-GH009</strain>
    </source>
</reference>
<evidence type="ECO:0000313" key="8">
    <source>
        <dbReference type="Proteomes" id="UP000263377"/>
    </source>
</evidence>
<dbReference type="RefSeq" id="WP_117493074.1">
    <property type="nucleotide sequence ID" value="NZ_QVIG01000003.1"/>
</dbReference>
<name>A0A372ZJY4_9ACTN</name>
<dbReference type="InterPro" id="IPR001647">
    <property type="entry name" value="HTH_TetR"/>
</dbReference>
<evidence type="ECO:0000256" key="1">
    <source>
        <dbReference type="ARBA" id="ARBA00023015"/>
    </source>
</evidence>
<dbReference type="Pfam" id="PF16859">
    <property type="entry name" value="TetR_C_11"/>
    <property type="match status" value="1"/>
</dbReference>
<dbReference type="InterPro" id="IPR011075">
    <property type="entry name" value="TetR_C"/>
</dbReference>
<dbReference type="InterPro" id="IPR009057">
    <property type="entry name" value="Homeodomain-like_sf"/>
</dbReference>
<evidence type="ECO:0000256" key="3">
    <source>
        <dbReference type="ARBA" id="ARBA00023163"/>
    </source>
</evidence>
<dbReference type="SUPFAM" id="SSF48498">
    <property type="entry name" value="Tetracyclin repressor-like, C-terminal domain"/>
    <property type="match status" value="1"/>
</dbReference>
<dbReference type="InterPro" id="IPR036271">
    <property type="entry name" value="Tet_transcr_reg_TetR-rel_C_sf"/>
</dbReference>
<dbReference type="GO" id="GO:0000976">
    <property type="term" value="F:transcription cis-regulatory region binding"/>
    <property type="evidence" value="ECO:0007669"/>
    <property type="project" value="TreeGrafter"/>
</dbReference>
<evidence type="ECO:0000259" key="6">
    <source>
        <dbReference type="PROSITE" id="PS50977"/>
    </source>
</evidence>
<feature type="DNA-binding region" description="H-T-H motif" evidence="4">
    <location>
        <begin position="47"/>
        <end position="66"/>
    </location>
</feature>
<dbReference type="Proteomes" id="UP000263377">
    <property type="component" value="Unassembled WGS sequence"/>
</dbReference>
<dbReference type="Gene3D" id="1.10.357.10">
    <property type="entry name" value="Tetracycline Repressor, domain 2"/>
    <property type="match status" value="1"/>
</dbReference>
<feature type="domain" description="HTH tetR-type" evidence="6">
    <location>
        <begin position="24"/>
        <end position="84"/>
    </location>
</feature>
<evidence type="ECO:0000256" key="5">
    <source>
        <dbReference type="SAM" id="MobiDB-lite"/>
    </source>
</evidence>
<feature type="region of interest" description="Disordered" evidence="5">
    <location>
        <begin position="1"/>
        <end position="24"/>
    </location>
</feature>
<dbReference type="PANTHER" id="PTHR30055:SF148">
    <property type="entry name" value="TETR-FAMILY TRANSCRIPTIONAL REGULATOR"/>
    <property type="match status" value="1"/>
</dbReference>
<sequence length="210" mass="22500">MTEHEPQPESEPQPVRRRPGGRAARVRQAVLDAAAQVLAEEGVDRLTVAGVAARAGVNETTVYRRWGTREKLVLDAMLTGSNEGVPVPDTGAVRTDLAAFARALARYLATPTGRSVARAAALSADDPDLAEAWQTFWHSRLDQAGAIIARAVDRGELPPDTDTALALELLCAPLQTRCLLGHRPDEPDLPERLTDLVLDGLTGKGQSPHP</sequence>